<dbReference type="InterPro" id="IPR001849">
    <property type="entry name" value="PH_domain"/>
</dbReference>
<dbReference type="InterPro" id="IPR036964">
    <property type="entry name" value="RASGEF_cat_dom_sf"/>
</dbReference>
<dbReference type="CDD" id="cd00155">
    <property type="entry name" value="RasGEF"/>
    <property type="match status" value="1"/>
</dbReference>
<dbReference type="Pfam" id="PF00618">
    <property type="entry name" value="RasGEF_N"/>
    <property type="match status" value="1"/>
</dbReference>
<evidence type="ECO:0000256" key="4">
    <source>
        <dbReference type="SAM" id="MobiDB-lite"/>
    </source>
</evidence>
<reference evidence="9" key="1">
    <citation type="submission" date="2021-02" db="EMBL/GenBank/DDBJ databases">
        <authorList>
            <person name="Nowell W R."/>
        </authorList>
    </citation>
    <scope>NUCLEOTIDE SEQUENCE</scope>
</reference>
<evidence type="ECO:0000313" key="9">
    <source>
        <dbReference type="EMBL" id="CAF0730852.1"/>
    </source>
</evidence>
<dbReference type="SUPFAM" id="SSF50729">
    <property type="entry name" value="PH domain-like"/>
    <property type="match status" value="2"/>
</dbReference>
<dbReference type="PANTHER" id="PTHR23113:SF99">
    <property type="entry name" value="RASGEF DOMAIN-CONTAINING PROTEIN"/>
    <property type="match status" value="1"/>
</dbReference>
<dbReference type="InterPro" id="IPR035899">
    <property type="entry name" value="DBL_dom_sf"/>
</dbReference>
<dbReference type="Proteomes" id="UP000663852">
    <property type="component" value="Unassembled WGS sequence"/>
</dbReference>
<evidence type="ECO:0000256" key="3">
    <source>
        <dbReference type="SAM" id="Coils"/>
    </source>
</evidence>
<feature type="compositionally biased region" description="Low complexity" evidence="4">
    <location>
        <begin position="998"/>
        <end position="1008"/>
    </location>
</feature>
<evidence type="ECO:0000313" key="10">
    <source>
        <dbReference type="Proteomes" id="UP000663852"/>
    </source>
</evidence>
<feature type="domain" description="Ras-GEF" evidence="6">
    <location>
        <begin position="1228"/>
        <end position="1477"/>
    </location>
</feature>
<proteinExistence type="predicted"/>
<feature type="region of interest" description="Disordered" evidence="4">
    <location>
        <begin position="1107"/>
        <end position="1129"/>
    </location>
</feature>
<evidence type="ECO:0000259" key="7">
    <source>
        <dbReference type="PROSITE" id="PS50010"/>
    </source>
</evidence>
<dbReference type="Pfam" id="PF00617">
    <property type="entry name" value="RasGEF"/>
    <property type="match status" value="1"/>
</dbReference>
<evidence type="ECO:0000256" key="2">
    <source>
        <dbReference type="PROSITE-ProRule" id="PRU00168"/>
    </source>
</evidence>
<dbReference type="SUPFAM" id="SSF48366">
    <property type="entry name" value="Ras GEF"/>
    <property type="match status" value="1"/>
</dbReference>
<feature type="compositionally biased region" description="Polar residues" evidence="4">
    <location>
        <begin position="1107"/>
        <end position="1123"/>
    </location>
</feature>
<feature type="region of interest" description="Disordered" evidence="4">
    <location>
        <begin position="880"/>
        <end position="917"/>
    </location>
</feature>
<evidence type="ECO:0000259" key="6">
    <source>
        <dbReference type="PROSITE" id="PS50009"/>
    </source>
</evidence>
<dbReference type="OrthoDB" id="10254377at2759"/>
<dbReference type="PROSITE" id="PS00720">
    <property type="entry name" value="RASGEF"/>
    <property type="match status" value="1"/>
</dbReference>
<dbReference type="PROSITE" id="PS50010">
    <property type="entry name" value="DH_2"/>
    <property type="match status" value="1"/>
</dbReference>
<dbReference type="SMART" id="SM00229">
    <property type="entry name" value="RasGEFN"/>
    <property type="match status" value="1"/>
</dbReference>
<feature type="domain" description="PH" evidence="5">
    <location>
        <begin position="60"/>
        <end position="167"/>
    </location>
</feature>
<dbReference type="PROSITE" id="PS50212">
    <property type="entry name" value="RASGEF_NTER"/>
    <property type="match status" value="1"/>
</dbReference>
<dbReference type="InterPro" id="IPR000651">
    <property type="entry name" value="Ras-like_Gua-exchang_fac_N"/>
</dbReference>
<name>A0A813N2M5_ADIRI</name>
<feature type="domain" description="DH" evidence="7">
    <location>
        <begin position="276"/>
        <end position="463"/>
    </location>
</feature>
<dbReference type="Gene3D" id="1.10.840.10">
    <property type="entry name" value="Ras guanine-nucleotide exchange factors catalytic domain"/>
    <property type="match status" value="1"/>
</dbReference>
<feature type="compositionally biased region" description="Polar residues" evidence="4">
    <location>
        <begin position="971"/>
        <end position="986"/>
    </location>
</feature>
<dbReference type="SMART" id="SM00147">
    <property type="entry name" value="RasGEF"/>
    <property type="match status" value="1"/>
</dbReference>
<feature type="domain" description="N-terminal Ras-GEF" evidence="8">
    <location>
        <begin position="691"/>
        <end position="836"/>
    </location>
</feature>
<dbReference type="PROSITE" id="PS50009">
    <property type="entry name" value="RASGEF_CAT"/>
    <property type="match status" value="1"/>
</dbReference>
<dbReference type="InterPro" id="IPR019804">
    <property type="entry name" value="Ras_G-nucl-exch_fac_CS"/>
</dbReference>
<feature type="coiled-coil region" evidence="3">
    <location>
        <begin position="195"/>
        <end position="229"/>
    </location>
</feature>
<dbReference type="PROSITE" id="PS50096">
    <property type="entry name" value="IQ"/>
    <property type="match status" value="1"/>
</dbReference>
<feature type="coiled-coil region" evidence="3">
    <location>
        <begin position="439"/>
        <end position="466"/>
    </location>
</feature>
<dbReference type="InterPro" id="IPR008937">
    <property type="entry name" value="Ras-like_GEF"/>
</dbReference>
<feature type="region of interest" description="Disordered" evidence="4">
    <location>
        <begin position="1"/>
        <end position="26"/>
    </location>
</feature>
<dbReference type="EMBL" id="CAJNOJ010000002">
    <property type="protein sequence ID" value="CAF0730852.1"/>
    <property type="molecule type" value="Genomic_DNA"/>
</dbReference>
<dbReference type="InterPro" id="IPR000219">
    <property type="entry name" value="DH_dom"/>
</dbReference>
<evidence type="ECO:0000259" key="8">
    <source>
        <dbReference type="PROSITE" id="PS50212"/>
    </source>
</evidence>
<gene>
    <name evidence="9" type="ORF">EDS130_LOCUS1100</name>
</gene>
<protein>
    <submittedName>
        <fullName evidence="9">Uncharacterized protein</fullName>
    </submittedName>
</protein>
<organism evidence="9 10">
    <name type="scientific">Adineta ricciae</name>
    <name type="common">Rotifer</name>
    <dbReference type="NCBI Taxonomy" id="249248"/>
    <lineage>
        <taxon>Eukaryota</taxon>
        <taxon>Metazoa</taxon>
        <taxon>Spiralia</taxon>
        <taxon>Gnathifera</taxon>
        <taxon>Rotifera</taxon>
        <taxon>Eurotatoria</taxon>
        <taxon>Bdelloidea</taxon>
        <taxon>Adinetida</taxon>
        <taxon>Adinetidae</taxon>
        <taxon>Adineta</taxon>
    </lineage>
</organism>
<feature type="region of interest" description="Disordered" evidence="4">
    <location>
        <begin position="966"/>
        <end position="1008"/>
    </location>
</feature>
<accession>A0A813N2M5</accession>
<dbReference type="GO" id="GO:0007265">
    <property type="term" value="P:Ras protein signal transduction"/>
    <property type="evidence" value="ECO:0007669"/>
    <property type="project" value="TreeGrafter"/>
</dbReference>
<dbReference type="SMART" id="SM00233">
    <property type="entry name" value="PH"/>
    <property type="match status" value="2"/>
</dbReference>
<sequence length="1488" mass="170443">MQSTSNSNTQQATTRTNRTRMASSDSWSPLKNFPTILMTRTSFKVNEEHLLNLAIKARLENRECGYLSRRGGQDPSSSPNKWQLKWFVLYQNLLFYYENVNSSKPQGVYFLESCYSSRSPAKNSKDGEKLNCFSISYSRDGRNAIEFAAESETDCQVWIECIQTCSYNRLLSLKEELEQKYLHLSQVYESETKTKYQYLQQVEELSTEIRELRRELSLYRRQHHILRTKSIAEEDTEEIRKIKKVQSLCRGWLYRQRWKRIVEEYIRSPHAEMMRKRNSIIFNLVESEREYVHQLEILVANYVRPFRMAASSKKPPVTHEDINSIFLNSEIILFLHQIFYKGLSKKLENWPTFYTGDLFDMFLSMVHIYLEYVRNHHYSLQNLIECKLSNSEFSKFLDRCEMKPVCEGLSLETLLVLPMNRIPYYIITLANCLSHTPHAHVEREKLEHAKDKLEELSKIMHDEVSETEHIRTNLAIERSIAEGCDVLLDVNQVLCRQDGLFLWTGDKNKANLTQRLTQRELRRNEMVVQCFLFSNHLVTTTRASNGKLHLVKGCGVIPLADVTLIEDISTDPQNLLASVTEEDSIDDTNSNITDNKNGEIDTYINRLFRLIVESRDQTPYSTTFVANDENHKSEWCTDIAQCLQNLRYTELVTTSFRNESSVIAPESVKSDVKLYKDDSKMKFSKTLDSCKIPQIRHATLERLFERLTDLRFLSIDFLNTFLLTYRLYTDAYTVMETLIRIYKSSPHTSLDHTNETDTQKADEHHKEKKIKINEHDNELTRRVSTVIETTANSKTEQERDLRRHSHIGSFRRGISIEQTEVVTSTTTVTKTAEKKVSLKPTETIVALPTLATIPSMDVDESADSAHRPLAPLASSETFSDVNAINSDDHQRVTSGETASAKAEQYLRSPQSSRKTTKSEFDSLEILFDFPSSGISTDTHLDVETSTQTVSHTRFSANNQVMSIDQEEQKGLQIQKTDSPTGLQQQRGRLDSSGAAMGNNTQANQTTSQNVIMLSKRLSEVLSSPRQSLRNAAEGTFKKVLPGVVVTSSRSSRRRTSSAAATQAFAVATSGESPKITRNERLTSTTGKLGRNETVVFKFLVLQINKTGSNSTSPQPTTGSNPLGTSPREQKTNEYTIVNTASTMRVLNVVRHWLTKHPLDFHQDPKLKEMVLELLQDMLLNGHLIATEHKAAVAIIKQLETNEIEQRNAELRMILTPVQPVNITFEQIAVSDIAEQMTLIDHKLFCALNSEELILQGWMKPGRDDLAPNVALISRRFNEMCRLVITEILSEPTANGRVQCIEKWGKDLCDFDSTRSYIYLLGTIADICRYLRNFNGVLQIMAAFVNSSVYRLKQTWDRISKQNKQVINKLQSLVHSDGKFKNLRDTLTKVDPPCVPYLGLYLSDLTFIEESSQDLSEENLINFSKMRMKTHIISEVRRFQSTSFKIKHNSRMCSYLLDTSRLLSEDQCYILSLKLEPRASRAGIPNTGV</sequence>
<dbReference type="Gene3D" id="1.20.870.10">
    <property type="entry name" value="Son of sevenless (SoS) protein Chain: S domain 1"/>
    <property type="match status" value="2"/>
</dbReference>
<dbReference type="Gene3D" id="2.30.29.30">
    <property type="entry name" value="Pleckstrin-homology domain (PH domain)/Phosphotyrosine-binding domain (PTB)"/>
    <property type="match status" value="2"/>
</dbReference>
<dbReference type="CDD" id="cd00160">
    <property type="entry name" value="RhoGEF"/>
    <property type="match status" value="1"/>
</dbReference>
<evidence type="ECO:0000259" key="5">
    <source>
        <dbReference type="PROSITE" id="PS50003"/>
    </source>
</evidence>
<dbReference type="GO" id="GO:0005886">
    <property type="term" value="C:plasma membrane"/>
    <property type="evidence" value="ECO:0007669"/>
    <property type="project" value="TreeGrafter"/>
</dbReference>
<dbReference type="Pfam" id="PF00169">
    <property type="entry name" value="PH"/>
    <property type="match status" value="1"/>
</dbReference>
<dbReference type="PROSITE" id="PS50003">
    <property type="entry name" value="PH_DOMAIN"/>
    <property type="match status" value="1"/>
</dbReference>
<dbReference type="InterPro" id="IPR001895">
    <property type="entry name" value="RASGEF_cat_dom"/>
</dbReference>
<dbReference type="Gene3D" id="1.20.900.10">
    <property type="entry name" value="Dbl homology (DH) domain"/>
    <property type="match status" value="1"/>
</dbReference>
<comment type="caution">
    <text evidence="9">The sequence shown here is derived from an EMBL/GenBank/DDBJ whole genome shotgun (WGS) entry which is preliminary data.</text>
</comment>
<dbReference type="GO" id="GO:0005085">
    <property type="term" value="F:guanyl-nucleotide exchange factor activity"/>
    <property type="evidence" value="ECO:0007669"/>
    <property type="project" value="UniProtKB-KW"/>
</dbReference>
<feature type="compositionally biased region" description="Low complexity" evidence="4">
    <location>
        <begin position="1"/>
        <end position="24"/>
    </location>
</feature>
<evidence type="ECO:0000256" key="1">
    <source>
        <dbReference type="ARBA" id="ARBA00022658"/>
    </source>
</evidence>
<dbReference type="SUPFAM" id="SSF48065">
    <property type="entry name" value="DBL homology domain (DH-domain)"/>
    <property type="match status" value="1"/>
</dbReference>
<dbReference type="PANTHER" id="PTHR23113">
    <property type="entry name" value="GUANINE NUCLEOTIDE EXCHANGE FACTOR"/>
    <property type="match status" value="1"/>
</dbReference>
<dbReference type="InterPro" id="IPR011993">
    <property type="entry name" value="PH-like_dom_sf"/>
</dbReference>
<dbReference type="InterPro" id="IPR023578">
    <property type="entry name" value="Ras_GEF_dom_sf"/>
</dbReference>
<dbReference type="SMART" id="SM00325">
    <property type="entry name" value="RhoGEF"/>
    <property type="match status" value="1"/>
</dbReference>
<dbReference type="Pfam" id="PF00621">
    <property type="entry name" value="RhoGEF"/>
    <property type="match status" value="1"/>
</dbReference>
<keyword evidence="3" id="KW-0175">Coiled coil</keyword>
<keyword evidence="1 2" id="KW-0344">Guanine-nucleotide releasing factor</keyword>